<dbReference type="PANTHER" id="PTHR46652:SF3">
    <property type="entry name" value="LEUCINE-RICH REPEAT-CONTAINING PROTEIN 9"/>
    <property type="match status" value="1"/>
</dbReference>
<evidence type="ECO:0000256" key="1">
    <source>
        <dbReference type="ARBA" id="ARBA00022614"/>
    </source>
</evidence>
<feature type="region of interest" description="Disordered" evidence="3">
    <location>
        <begin position="282"/>
        <end position="308"/>
    </location>
</feature>
<dbReference type="InterPro" id="IPR025875">
    <property type="entry name" value="Leu-rich_rpt_4"/>
</dbReference>
<dbReference type="AlphaFoldDB" id="A0AAW2ZJF3"/>
<evidence type="ECO:0000256" key="3">
    <source>
        <dbReference type="SAM" id="MobiDB-lite"/>
    </source>
</evidence>
<reference evidence="4 5" key="1">
    <citation type="submission" date="2024-03" db="EMBL/GenBank/DDBJ databases">
        <title>The Acrasis kona genome and developmental transcriptomes reveal deep origins of eukaryotic multicellular pathways.</title>
        <authorList>
            <person name="Sheikh S."/>
            <person name="Fu C.-J."/>
            <person name="Brown M.W."/>
            <person name="Baldauf S.L."/>
        </authorList>
    </citation>
    <scope>NUCLEOTIDE SEQUENCE [LARGE SCALE GENOMIC DNA]</scope>
    <source>
        <strain evidence="4 5">ATCC MYA-3509</strain>
    </source>
</reference>
<dbReference type="SUPFAM" id="SSF52058">
    <property type="entry name" value="L domain-like"/>
    <property type="match status" value="1"/>
</dbReference>
<dbReference type="EMBL" id="JAOPGA020001558">
    <property type="protein sequence ID" value="KAL0489432.1"/>
    <property type="molecule type" value="Genomic_DNA"/>
</dbReference>
<dbReference type="PANTHER" id="PTHR46652">
    <property type="entry name" value="LEUCINE-RICH REPEAT AND IQ DOMAIN-CONTAINING PROTEIN 1-RELATED"/>
    <property type="match status" value="1"/>
</dbReference>
<accession>A0AAW2ZJF3</accession>
<organism evidence="4 5">
    <name type="scientific">Acrasis kona</name>
    <dbReference type="NCBI Taxonomy" id="1008807"/>
    <lineage>
        <taxon>Eukaryota</taxon>
        <taxon>Discoba</taxon>
        <taxon>Heterolobosea</taxon>
        <taxon>Tetramitia</taxon>
        <taxon>Eutetramitia</taxon>
        <taxon>Acrasidae</taxon>
        <taxon>Acrasis</taxon>
    </lineage>
</organism>
<feature type="compositionally biased region" description="Basic and acidic residues" evidence="3">
    <location>
        <begin position="123"/>
        <end position="135"/>
    </location>
</feature>
<feature type="compositionally biased region" description="Basic residues" evidence="3">
    <location>
        <begin position="156"/>
        <end position="174"/>
    </location>
</feature>
<comment type="caution">
    <text evidence="4">The sequence shown here is derived from an EMBL/GenBank/DDBJ whole genome shotgun (WGS) entry which is preliminary data.</text>
</comment>
<keyword evidence="5" id="KW-1185">Reference proteome</keyword>
<keyword evidence="2" id="KW-0677">Repeat</keyword>
<name>A0AAW2ZJF3_9EUKA</name>
<dbReference type="PROSITE" id="PS51450">
    <property type="entry name" value="LRR"/>
    <property type="match status" value="3"/>
</dbReference>
<proteinExistence type="predicted"/>
<dbReference type="SMART" id="SM00369">
    <property type="entry name" value="LRR_TYP"/>
    <property type="match status" value="3"/>
</dbReference>
<dbReference type="Pfam" id="PF12799">
    <property type="entry name" value="LRR_4"/>
    <property type="match status" value="1"/>
</dbReference>
<sequence length="531" mass="60701">MPSAVDKEVKQWEETRKCIDWRNERALWMLPSFVLSRELKRRHKASKGEKHELVSRVLMIDASKLDRNLQREANEKGDEQLKLDYEALISSHKQNSGGENRTADTRKRNVTLQSTPTVNEEVSFERRFRTNEHSCDSLSEPTTPRKRSSSHDASSRPKKRTKKTPKKYLKRRHDAKLAQAQAHNSADEHTTESIPPIFDFSNKTLLTQYEPYDQVLPSSTSIPTTSSCHHYFHTDAHQHINQTDGEAPIEKQEQDIIQDKALKNIIDSDDLSKIVLIQSNQPEDDESSLKESLQKKKRGRPRKIQQAPRKHYITSLAGLESCINLRKILISNHHIKNIDSLCVLKFIKEIWLSSNLIRTLPDSMGSLSDTCVALDLSFNSIGNITALSQMTKLRYLNLSYNKFIEDLSPLGSLTELEELDASGNHIKDLTCLEKFQSQQSLCTLRLNLNSIPDLDQIVVMQGLKELSLNSNQITILDPLLKMKRIREVDLQDNPGLIKSLQCMVNGKKDETGEKNVQVIQQLHLSHVRVIV</sequence>
<dbReference type="InterPro" id="IPR001611">
    <property type="entry name" value="Leu-rich_rpt"/>
</dbReference>
<feature type="compositionally biased region" description="Basic residues" evidence="3">
    <location>
        <begin position="295"/>
        <end position="308"/>
    </location>
</feature>
<evidence type="ECO:0000313" key="5">
    <source>
        <dbReference type="Proteomes" id="UP001431209"/>
    </source>
</evidence>
<feature type="region of interest" description="Disordered" evidence="3">
    <location>
        <begin position="90"/>
        <end position="196"/>
    </location>
</feature>
<dbReference type="InterPro" id="IPR032675">
    <property type="entry name" value="LRR_dom_sf"/>
</dbReference>
<protein>
    <submittedName>
        <fullName evidence="4">Uncharacterized protein</fullName>
    </submittedName>
</protein>
<dbReference type="Gene3D" id="3.80.10.10">
    <property type="entry name" value="Ribonuclease Inhibitor"/>
    <property type="match status" value="1"/>
</dbReference>
<dbReference type="InterPro" id="IPR003591">
    <property type="entry name" value="Leu-rich_rpt_typical-subtyp"/>
</dbReference>
<dbReference type="SMART" id="SM00365">
    <property type="entry name" value="LRR_SD22"/>
    <property type="match status" value="4"/>
</dbReference>
<keyword evidence="1" id="KW-0433">Leucine-rich repeat</keyword>
<dbReference type="InterPro" id="IPR050836">
    <property type="entry name" value="SDS22/Internalin_LRR"/>
</dbReference>
<evidence type="ECO:0000313" key="4">
    <source>
        <dbReference type="EMBL" id="KAL0489432.1"/>
    </source>
</evidence>
<dbReference type="Proteomes" id="UP001431209">
    <property type="component" value="Unassembled WGS sequence"/>
</dbReference>
<gene>
    <name evidence="4" type="ORF">AKO1_009192</name>
</gene>
<feature type="compositionally biased region" description="Polar residues" evidence="3">
    <location>
        <begin position="110"/>
        <end position="120"/>
    </location>
</feature>
<evidence type="ECO:0000256" key="2">
    <source>
        <dbReference type="ARBA" id="ARBA00022737"/>
    </source>
</evidence>